<evidence type="ECO:0000313" key="9">
    <source>
        <dbReference type="EMBL" id="KMS97871.1"/>
    </source>
</evidence>
<evidence type="ECO:0000256" key="6">
    <source>
        <dbReference type="ARBA" id="ARBA00022989"/>
    </source>
</evidence>
<dbReference type="Gene3D" id="1.50.40.10">
    <property type="entry name" value="Mitochondrial carrier domain"/>
    <property type="match status" value="2"/>
</dbReference>
<evidence type="ECO:0000313" key="10">
    <source>
        <dbReference type="Proteomes" id="UP000035740"/>
    </source>
</evidence>
<keyword evidence="5" id="KW-0677">Repeat</keyword>
<evidence type="ECO:0000256" key="8">
    <source>
        <dbReference type="PROSITE-ProRule" id="PRU00282"/>
    </source>
</evidence>
<dbReference type="eggNOG" id="KOG0768">
    <property type="taxonomic scope" value="Eukaryota"/>
</dbReference>
<dbReference type="EMBL" id="KQ090289">
    <property type="protein sequence ID" value="KMS97871.1"/>
    <property type="molecule type" value="Genomic_DNA"/>
</dbReference>
<evidence type="ECO:0000256" key="5">
    <source>
        <dbReference type="ARBA" id="ARBA00022737"/>
    </source>
</evidence>
<dbReference type="SUPFAM" id="SSF103506">
    <property type="entry name" value="Mitochondrial carrier"/>
    <property type="match status" value="1"/>
</dbReference>
<dbReference type="PANTHER" id="PTHR45667">
    <property type="entry name" value="S-ADENOSYLMETHIONINE MITOCHONDRIAL CARRIER PROTEIN"/>
    <property type="match status" value="1"/>
</dbReference>
<protein>
    <submittedName>
        <fullName evidence="9">Uncharacterized protein</fullName>
    </submittedName>
</protein>
<dbReference type="InterPro" id="IPR023395">
    <property type="entry name" value="MCP_dom_sf"/>
</dbReference>
<dbReference type="AlphaFoldDB" id="A0A0J8BAB4"/>
<comment type="subcellular location">
    <subcellularLocation>
        <location evidence="1">Membrane</location>
        <topology evidence="1">Multi-pass membrane protein</topology>
    </subcellularLocation>
</comment>
<sequence length="670" mass="75065">MVKLDKSPTHSQQSVKFRVKPLKGPYFEIADFADQSDVHISSNDNKDGREHLASQSPEILTKTELISAVGHIWECASRSLARVQPKARFECSSTLRQKDNDLRYLVQDDSSGVITFIDSGYFNVDLKSSGYFSCIMQKSLQFVRATRRMQYNPYNDHFIENLFERSGDDGFVKHDIWLKEKSIANVGILYRLMNRYGWMSQISVSPKPRMSASNEAKKIVEAFTSKAAVCYFCPVSEDEVSSSNVGTGYLNTCDDMTNLKDLISHGASDRVNMLRKASISFPYSVNLLHMVQNKHYATRMSTALSLGLHLDDKMSTLAPDCTHEPKQLNVEADDLLENEMRRCEKLNPQDELQIESCSSVTNKFHPLLAKQEHAVSGAVAGIFVSLCLHPIDTVKTIAQSCQPGQKSICYIGQSVLSERGLPGLYRGIASNITTSAPISAIYTFTYESMKELLLPFLAKEYHSVAHCTAGACASIATSFVFTPSERIKQQMQVNTKYQNCWNAVQKIIETGGLTSLYAGWGAVLCRNIPHSIIKFYTYESLKQKLMSSEPPNKQPNTSQTLLCGGLAGSTAALFSTPFDVVKTRLQTQMPESRGRYHGILSVLQDIRDHEGVRGLYRGLIPRLAMYMSQGALFFASYEFLKSFLSLELLQHKPEMLQHKQDIDDDPLSPQ</sequence>
<dbReference type="OrthoDB" id="10253709at2759"/>
<organism evidence="9 10">
    <name type="scientific">Beta vulgaris subsp. vulgaris</name>
    <name type="common">Beet</name>
    <dbReference type="NCBI Taxonomy" id="3555"/>
    <lineage>
        <taxon>Eukaryota</taxon>
        <taxon>Viridiplantae</taxon>
        <taxon>Streptophyta</taxon>
        <taxon>Embryophyta</taxon>
        <taxon>Tracheophyta</taxon>
        <taxon>Spermatophyta</taxon>
        <taxon>Magnoliopsida</taxon>
        <taxon>eudicotyledons</taxon>
        <taxon>Gunneridae</taxon>
        <taxon>Pentapetalae</taxon>
        <taxon>Caryophyllales</taxon>
        <taxon>Chenopodiaceae</taxon>
        <taxon>Betoideae</taxon>
        <taxon>Beta</taxon>
    </lineage>
</organism>
<proteinExistence type="inferred from homology"/>
<dbReference type="Proteomes" id="UP000035740">
    <property type="component" value="Unassembled WGS sequence"/>
</dbReference>
<dbReference type="FunFam" id="1.50.40.10:FF:000162">
    <property type="entry name" value="Mitochondrial substrate carrier protein-like"/>
    <property type="match status" value="1"/>
</dbReference>
<keyword evidence="4 8" id="KW-0812">Transmembrane</keyword>
<comment type="similarity">
    <text evidence="2">Belongs to the mitochondrial carrier (TC 2.A.29) family.</text>
</comment>
<evidence type="ECO:0000256" key="4">
    <source>
        <dbReference type="ARBA" id="ARBA00022692"/>
    </source>
</evidence>
<name>A0A0J8BAB4_BETVV</name>
<dbReference type="Gramene" id="KMS97871">
    <property type="protein sequence ID" value="KMS97871"/>
    <property type="gene ID" value="BVRB_5g123010"/>
</dbReference>
<dbReference type="InterPro" id="IPR018108">
    <property type="entry name" value="MCP_transmembrane"/>
</dbReference>
<dbReference type="PROSITE" id="PS50920">
    <property type="entry name" value="SOLCAR"/>
    <property type="match status" value="3"/>
</dbReference>
<keyword evidence="3" id="KW-0813">Transport</keyword>
<evidence type="ECO:0000256" key="2">
    <source>
        <dbReference type="ARBA" id="ARBA00006375"/>
    </source>
</evidence>
<keyword evidence="10" id="KW-1185">Reference proteome</keyword>
<evidence type="ECO:0000256" key="1">
    <source>
        <dbReference type="ARBA" id="ARBA00004141"/>
    </source>
</evidence>
<evidence type="ECO:0000256" key="7">
    <source>
        <dbReference type="ARBA" id="ARBA00023136"/>
    </source>
</evidence>
<dbReference type="Pfam" id="PF00153">
    <property type="entry name" value="Mito_carr"/>
    <property type="match status" value="3"/>
</dbReference>
<dbReference type="GO" id="GO:0016020">
    <property type="term" value="C:membrane"/>
    <property type="evidence" value="ECO:0007669"/>
    <property type="project" value="UniProtKB-SubCell"/>
</dbReference>
<feature type="repeat" description="Solcar" evidence="8">
    <location>
        <begin position="461"/>
        <end position="544"/>
    </location>
</feature>
<feature type="repeat" description="Solcar" evidence="8">
    <location>
        <begin position="559"/>
        <end position="643"/>
    </location>
</feature>
<feature type="repeat" description="Solcar" evidence="8">
    <location>
        <begin position="368"/>
        <end position="452"/>
    </location>
</feature>
<evidence type="ECO:0000256" key="3">
    <source>
        <dbReference type="ARBA" id="ARBA00022448"/>
    </source>
</evidence>
<dbReference type="eggNOG" id="KOG0764">
    <property type="taxonomic scope" value="Eukaryota"/>
</dbReference>
<keyword evidence="7 8" id="KW-0472">Membrane</keyword>
<accession>A0A0J8BAB4</accession>
<reference evidence="9 10" key="1">
    <citation type="journal article" date="2014" name="Nature">
        <title>The genome of the recently domesticated crop plant sugar beet (Beta vulgaris).</title>
        <authorList>
            <person name="Dohm J.C."/>
            <person name="Minoche A.E."/>
            <person name="Holtgrawe D."/>
            <person name="Capella-Gutierrez S."/>
            <person name="Zakrzewski F."/>
            <person name="Tafer H."/>
            <person name="Rupp O."/>
            <person name="Sorensen T.R."/>
            <person name="Stracke R."/>
            <person name="Reinhardt R."/>
            <person name="Goesmann A."/>
            <person name="Kraft T."/>
            <person name="Schulz B."/>
            <person name="Stadler P.F."/>
            <person name="Schmidt T."/>
            <person name="Gabaldon T."/>
            <person name="Lehrach H."/>
            <person name="Weisshaar B."/>
            <person name="Himmelbauer H."/>
        </authorList>
    </citation>
    <scope>NUCLEOTIDE SEQUENCE [LARGE SCALE GENOMIC DNA]</scope>
    <source>
        <tissue evidence="9">Taproot</tissue>
    </source>
</reference>
<dbReference type="OMA" id="YFSCIMQ"/>
<gene>
    <name evidence="9" type="ORF">BVRB_5g123010</name>
</gene>
<keyword evidence="6" id="KW-1133">Transmembrane helix</keyword>